<dbReference type="Gene3D" id="2.30.40.10">
    <property type="entry name" value="Urease, subunit C, domain 1"/>
    <property type="match status" value="1"/>
</dbReference>
<evidence type="ECO:0000259" key="2">
    <source>
        <dbReference type="Pfam" id="PF01979"/>
    </source>
</evidence>
<dbReference type="InterPro" id="IPR011059">
    <property type="entry name" value="Metal-dep_hydrolase_composite"/>
</dbReference>
<dbReference type="SUPFAM" id="SSF51338">
    <property type="entry name" value="Composite domain of metallo-dependent hydrolases"/>
    <property type="match status" value="1"/>
</dbReference>
<dbReference type="Gene3D" id="3.20.20.140">
    <property type="entry name" value="Metal-dependent hydrolases"/>
    <property type="match status" value="1"/>
</dbReference>
<organism evidence="3 4">
    <name type="scientific">Nesterenkonia flava</name>
    <dbReference type="NCBI Taxonomy" id="469799"/>
    <lineage>
        <taxon>Bacteria</taxon>
        <taxon>Bacillati</taxon>
        <taxon>Actinomycetota</taxon>
        <taxon>Actinomycetes</taxon>
        <taxon>Micrococcales</taxon>
        <taxon>Micrococcaceae</taxon>
        <taxon>Nesterenkonia</taxon>
    </lineage>
</organism>
<dbReference type="RefSeq" id="WP_310537201.1">
    <property type="nucleotide sequence ID" value="NZ_BAAAOC010000001.1"/>
</dbReference>
<accession>A0ABU1FT26</accession>
<name>A0ABU1FT26_9MICC</name>
<dbReference type="PANTHER" id="PTHR43794:SF11">
    <property type="entry name" value="AMIDOHYDROLASE-RELATED DOMAIN-CONTAINING PROTEIN"/>
    <property type="match status" value="1"/>
</dbReference>
<evidence type="ECO:0000313" key="3">
    <source>
        <dbReference type="EMBL" id="MDR5711820.1"/>
    </source>
</evidence>
<gene>
    <name evidence="3" type="ORF">RH857_06690</name>
</gene>
<sequence length="465" mass="49192">MTAETTGNRSPRSIDTLIQNAHVVTFDDSGTILADGAIAIHEGRILEVGPSHVLSAAYAPTRRIFANGQIALPGLTDAHIHTAQTLMRGLLSTLGRTKALRVPTWREYLVPFEASLTPDDVELSGQLAYSSMLATGTTSFFEAGGPHPESMAQAAVETGIRGAVSLNTMDGGARIPESMRMSTEEALQRNIDLVDAWPHDPDGGTRVSACMSLRQIITCTPELVTGIHQAAQERGVKVHTHLVEGTYEIDYALENFGRRPVEYLLELGVFDHTLHGAHSVLASIEDVELYAAHGVSAAHCAKGNYAIGAAPALKMWRKGVAIGLGTDGVANAGTLDVFRVAMLARVGQQYIEATPVHNRNGVGLEEPLQMAVTGGARAMATHGYTGTLAAGKRADIVLVGTDGPDAAGYSSAEAFLFECASGRDVRTVLVDGQVVVDDGEVTTVDTEQIRARAAVRQQELAAAIA</sequence>
<evidence type="ECO:0000313" key="4">
    <source>
        <dbReference type="Proteomes" id="UP001260872"/>
    </source>
</evidence>
<keyword evidence="1" id="KW-0378">Hydrolase</keyword>
<dbReference type="InterPro" id="IPR050287">
    <property type="entry name" value="MTA/SAH_deaminase"/>
</dbReference>
<dbReference type="InterPro" id="IPR032466">
    <property type="entry name" value="Metal_Hydrolase"/>
</dbReference>
<keyword evidence="4" id="KW-1185">Reference proteome</keyword>
<protein>
    <submittedName>
        <fullName evidence="3">Amidohydrolase family protein</fullName>
    </submittedName>
</protein>
<comment type="caution">
    <text evidence="3">The sequence shown here is derived from an EMBL/GenBank/DDBJ whole genome shotgun (WGS) entry which is preliminary data.</text>
</comment>
<dbReference type="EMBL" id="JAVKGT010000014">
    <property type="protein sequence ID" value="MDR5711820.1"/>
    <property type="molecule type" value="Genomic_DNA"/>
</dbReference>
<feature type="domain" description="Amidohydrolase-related" evidence="2">
    <location>
        <begin position="70"/>
        <end position="435"/>
    </location>
</feature>
<proteinExistence type="predicted"/>
<dbReference type="Pfam" id="PF01979">
    <property type="entry name" value="Amidohydro_1"/>
    <property type="match status" value="1"/>
</dbReference>
<reference evidence="4" key="1">
    <citation type="submission" date="2023-07" db="EMBL/GenBank/DDBJ databases">
        <title>Description of three actinobacteria isolated from air of manufacturing shop in a pharmaceutical factory.</title>
        <authorList>
            <person name="Zhang D.-F."/>
        </authorList>
    </citation>
    <scope>NUCLEOTIDE SEQUENCE [LARGE SCALE GENOMIC DNA]</scope>
    <source>
        <strain evidence="4">CCTCC AB 207010</strain>
    </source>
</reference>
<dbReference type="PANTHER" id="PTHR43794">
    <property type="entry name" value="AMINOHYDROLASE SSNA-RELATED"/>
    <property type="match status" value="1"/>
</dbReference>
<dbReference type="SUPFAM" id="SSF51556">
    <property type="entry name" value="Metallo-dependent hydrolases"/>
    <property type="match status" value="1"/>
</dbReference>
<dbReference type="InterPro" id="IPR006680">
    <property type="entry name" value="Amidohydro-rel"/>
</dbReference>
<evidence type="ECO:0000256" key="1">
    <source>
        <dbReference type="ARBA" id="ARBA00022801"/>
    </source>
</evidence>
<dbReference type="Proteomes" id="UP001260872">
    <property type="component" value="Unassembled WGS sequence"/>
</dbReference>